<dbReference type="Proteomes" id="UP001500984">
    <property type="component" value="Unassembled WGS sequence"/>
</dbReference>
<feature type="transmembrane region" description="Helical" evidence="1">
    <location>
        <begin position="339"/>
        <end position="362"/>
    </location>
</feature>
<keyword evidence="1" id="KW-1133">Transmembrane helix</keyword>
<reference evidence="2 3" key="1">
    <citation type="journal article" date="2019" name="Int. J. Syst. Evol. Microbiol.">
        <title>The Global Catalogue of Microorganisms (GCM) 10K type strain sequencing project: providing services to taxonomists for standard genome sequencing and annotation.</title>
        <authorList>
            <consortium name="The Broad Institute Genomics Platform"/>
            <consortium name="The Broad Institute Genome Sequencing Center for Infectious Disease"/>
            <person name="Wu L."/>
            <person name="Ma J."/>
        </authorList>
    </citation>
    <scope>NUCLEOTIDE SEQUENCE [LARGE SCALE GENOMIC DNA]</scope>
    <source>
        <strain evidence="2 3">JCM 15900</strain>
    </source>
</reference>
<protein>
    <submittedName>
        <fullName evidence="2">TIGR00366 family protein</fullName>
    </submittedName>
</protein>
<feature type="transmembrane region" description="Helical" evidence="1">
    <location>
        <begin position="69"/>
        <end position="90"/>
    </location>
</feature>
<feature type="transmembrane region" description="Helical" evidence="1">
    <location>
        <begin position="214"/>
        <end position="232"/>
    </location>
</feature>
<feature type="transmembrane region" description="Helical" evidence="1">
    <location>
        <begin position="271"/>
        <end position="294"/>
    </location>
</feature>
<proteinExistence type="predicted"/>
<evidence type="ECO:0000313" key="3">
    <source>
        <dbReference type="Proteomes" id="UP001500984"/>
    </source>
</evidence>
<evidence type="ECO:0000313" key="2">
    <source>
        <dbReference type="EMBL" id="GAA2093708.1"/>
    </source>
</evidence>
<accession>A0ABN2WLX3</accession>
<dbReference type="PANTHER" id="PTHR41983:SF2">
    <property type="entry name" value="SHORT-CHAIN FATTY ACID TRANSPORTER-RELATED"/>
    <property type="match status" value="1"/>
</dbReference>
<dbReference type="Pfam" id="PF02667">
    <property type="entry name" value="SCFA_trans"/>
    <property type="match status" value="1"/>
</dbReference>
<feature type="transmembrane region" description="Helical" evidence="1">
    <location>
        <begin position="28"/>
        <end position="48"/>
    </location>
</feature>
<gene>
    <name evidence="2" type="ORF">GCM10009823_12220</name>
</gene>
<feature type="transmembrane region" description="Helical" evidence="1">
    <location>
        <begin position="368"/>
        <end position="386"/>
    </location>
</feature>
<evidence type="ECO:0000256" key="1">
    <source>
        <dbReference type="SAM" id="Phobius"/>
    </source>
</evidence>
<keyword evidence="1" id="KW-0472">Membrane</keyword>
<feature type="transmembrane region" description="Helical" evidence="1">
    <location>
        <begin position="110"/>
        <end position="137"/>
    </location>
</feature>
<dbReference type="EMBL" id="BAAAPZ010000004">
    <property type="protein sequence ID" value="GAA2093708.1"/>
    <property type="molecule type" value="Genomic_DNA"/>
</dbReference>
<feature type="transmembrane region" description="Helical" evidence="1">
    <location>
        <begin position="300"/>
        <end position="318"/>
    </location>
</feature>
<dbReference type="RefSeq" id="WP_291797079.1">
    <property type="nucleotide sequence ID" value="NZ_BAAAPZ010000004.1"/>
</dbReference>
<keyword evidence="3" id="KW-1185">Reference proteome</keyword>
<feature type="transmembrane region" description="Helical" evidence="1">
    <location>
        <begin position="450"/>
        <end position="472"/>
    </location>
</feature>
<name>A0ABN2WLX3_9MICO</name>
<sequence>MSQETGAAQKQRFMDRYLAWFLRWMPDSFVICLALTLIVGLLAFFLTGTPVWSPDQETTSLVSAWTGSFWDLLAFTMQMTVLLATGNAVATSPPAKLLLSRIASLPRTRAQMIVLGSVVAAALGFIHWGLGMMGGIVMGKELLAQAKRKGIRMHAPILVATLFMALLPGSAGMSGAAVLYAATPDYLRDLVPDTHTEATPVSVPLTDSVLRLDYGLLLVVCLFIGIVFMLLMHPKDPAKMKQVDPAVLESAESDTAVERTTPAQKANASRWIMYVIGGVGLVYSVLHIASVGAAGLDLNSYNFLFLALGMVLCANWGPEYYAGLVREGIAGTWGFILQFPFYAGIFGLISATGLGVVISHAFTAISTATTWPVIAFLYSGLLNIAVPSGGSKFVIEAPYIIPTTLDLDADLGLIMQAYQMGDGVTNLIIPFFALPYLANYKLKFSEVVGYTVPPVLLMLAVVCLYLFGMAALL</sequence>
<keyword evidence="1" id="KW-0812">Transmembrane</keyword>
<feature type="transmembrane region" description="Helical" evidence="1">
    <location>
        <begin position="157"/>
        <end position="182"/>
    </location>
</feature>
<dbReference type="PANTHER" id="PTHR41983">
    <property type="entry name" value="SHORT-CHAIN FATTY ACID TRANSPORTER-RELATED"/>
    <property type="match status" value="1"/>
</dbReference>
<feature type="transmembrane region" description="Helical" evidence="1">
    <location>
        <begin position="420"/>
        <end position="438"/>
    </location>
</feature>
<comment type="caution">
    <text evidence="2">The sequence shown here is derived from an EMBL/GenBank/DDBJ whole genome shotgun (WGS) entry which is preliminary data.</text>
</comment>
<dbReference type="InterPro" id="IPR006160">
    <property type="entry name" value="SCFA_transpt_AtoE"/>
</dbReference>
<organism evidence="2 3">
    <name type="scientific">Brevibacterium salitolerans</name>
    <dbReference type="NCBI Taxonomy" id="1403566"/>
    <lineage>
        <taxon>Bacteria</taxon>
        <taxon>Bacillati</taxon>
        <taxon>Actinomycetota</taxon>
        <taxon>Actinomycetes</taxon>
        <taxon>Micrococcales</taxon>
        <taxon>Brevibacteriaceae</taxon>
        <taxon>Brevibacterium</taxon>
    </lineage>
</organism>